<evidence type="ECO:0000313" key="4">
    <source>
        <dbReference type="Proteomes" id="UP000182444"/>
    </source>
</evidence>
<dbReference type="GeneID" id="2912211"/>
<feature type="region of interest" description="Disordered" evidence="1">
    <location>
        <begin position="275"/>
        <end position="325"/>
    </location>
</feature>
<name>A0A1D8NH54_YARLL</name>
<evidence type="ECO:0000259" key="2">
    <source>
        <dbReference type="Pfam" id="PF20945"/>
    </source>
</evidence>
<reference evidence="3 4" key="1">
    <citation type="journal article" date="2016" name="PLoS ONE">
        <title>Sequence Assembly of Yarrowia lipolytica Strain W29/CLIB89 Shows Transposable Element Diversity.</title>
        <authorList>
            <person name="Magnan C."/>
            <person name="Yu J."/>
            <person name="Chang I."/>
            <person name="Jahn E."/>
            <person name="Kanomata Y."/>
            <person name="Wu J."/>
            <person name="Zeller M."/>
            <person name="Oakes M."/>
            <person name="Baldi P."/>
            <person name="Sandmeyer S."/>
        </authorList>
    </citation>
    <scope>NUCLEOTIDE SEQUENCE [LARGE SCALE GENOMIC DNA]</scope>
    <source>
        <strain evidence="4">CLIB89(W29)</strain>
    </source>
</reference>
<proteinExistence type="predicted"/>
<dbReference type="GO" id="GO:0000466">
    <property type="term" value="P:maturation of 5.8S rRNA from tricistronic rRNA transcript (SSU-rRNA, 5.8S rRNA, LSU-rRNA)"/>
    <property type="evidence" value="ECO:0007669"/>
    <property type="project" value="TreeGrafter"/>
</dbReference>
<dbReference type="RefSeq" id="XP_503555.3">
    <property type="nucleotide sequence ID" value="XM_503555.3"/>
</dbReference>
<evidence type="ECO:0000256" key="1">
    <source>
        <dbReference type="SAM" id="MobiDB-lite"/>
    </source>
</evidence>
<dbReference type="GO" id="GO:0000172">
    <property type="term" value="C:ribonuclease MRP complex"/>
    <property type="evidence" value="ECO:0007669"/>
    <property type="project" value="InterPro"/>
</dbReference>
<dbReference type="eggNOG" id="ENOG502S2QW">
    <property type="taxonomic scope" value="Eukaryota"/>
</dbReference>
<dbReference type="GO" id="GO:0000294">
    <property type="term" value="P:nuclear-transcribed mRNA catabolic process, RNase MRP-dependent"/>
    <property type="evidence" value="ECO:0007669"/>
    <property type="project" value="TreeGrafter"/>
</dbReference>
<accession>A0A1D8NH54</accession>
<feature type="domain" description="RNase MRP protein 1 RNA binding" evidence="2">
    <location>
        <begin position="45"/>
        <end position="139"/>
    </location>
</feature>
<dbReference type="Pfam" id="PF20945">
    <property type="entry name" value="RMP1"/>
    <property type="match status" value="1"/>
</dbReference>
<dbReference type="CDD" id="cd22573">
    <property type="entry name" value="RMP1_RBD"/>
    <property type="match status" value="1"/>
</dbReference>
<dbReference type="VEuPathDB" id="FungiDB:YALI1_E05681g"/>
<protein>
    <recommendedName>
        <fullName evidence="2">RNase MRP protein 1 RNA binding domain-containing protein</fullName>
    </recommendedName>
</protein>
<dbReference type="InterPro" id="IPR047204">
    <property type="entry name" value="RMP1_RBD"/>
</dbReference>
<dbReference type="GO" id="GO:0042134">
    <property type="term" value="F:rRNA primary transcript binding"/>
    <property type="evidence" value="ECO:0007669"/>
    <property type="project" value="InterPro"/>
</dbReference>
<dbReference type="EMBL" id="CP017557">
    <property type="protein sequence ID" value="AOW04959.1"/>
    <property type="molecule type" value="Genomic_DNA"/>
</dbReference>
<dbReference type="InterPro" id="IPR047205">
    <property type="entry name" value="RMP1"/>
</dbReference>
<evidence type="ECO:0000313" key="3">
    <source>
        <dbReference type="EMBL" id="AOW04959.1"/>
    </source>
</evidence>
<organism evidence="3 4">
    <name type="scientific">Yarrowia lipolytica</name>
    <name type="common">Candida lipolytica</name>
    <dbReference type="NCBI Taxonomy" id="4952"/>
    <lineage>
        <taxon>Eukaryota</taxon>
        <taxon>Fungi</taxon>
        <taxon>Dikarya</taxon>
        <taxon>Ascomycota</taxon>
        <taxon>Saccharomycotina</taxon>
        <taxon>Dipodascomycetes</taxon>
        <taxon>Dipodascales</taxon>
        <taxon>Dipodascales incertae sedis</taxon>
        <taxon>Yarrowia</taxon>
    </lineage>
</organism>
<sequence>MLSVYADQHREAPFPKKAYKAELQKTTENAGLGLQVSEFLSEAEIIHSLYYRYRNAHHCAEWFRPFSMLHRRVSQVANWIVDLHKATKKRAPRLITAIKISIQKIQTRYLQPAFWSFYSVLALGQYVTVGFALLGTVARIASLLAQVHPIPRTVGKVLDAAVKKGAEVMSDDIGEVLVRVTSEKPAKSDKIKKMTKSTVTKTTTGGKKLLKNMDIDDIFSTKKKTKKNIEKPRVVEENVEESIITNDDIEDNSMLTEPAPKAKKVKVAKVENFFEESKDKKKKNPASLDDSLEPPKKKKKILDSTDGMKKKKKKSKKNAIDDIFG</sequence>
<dbReference type="Proteomes" id="UP000182444">
    <property type="component" value="Chromosome 1E"/>
</dbReference>
<dbReference type="VEuPathDB" id="FungiDB:YALI0_E04741g"/>
<gene>
    <name evidence="3" type="ORF">YALI1_E05681g</name>
</gene>
<dbReference type="PANTHER" id="PTHR37792">
    <property type="entry name" value="RIBONUCLEASE MRP PROTEIN SUBUNIT RMP1"/>
    <property type="match status" value="1"/>
</dbReference>
<dbReference type="OMA" id="KITHLII"/>
<dbReference type="PANTHER" id="PTHR37792:SF1">
    <property type="entry name" value="RIBONUCLEASE MRP PROTEIN SUBUNIT RMP1"/>
    <property type="match status" value="1"/>
</dbReference>
<dbReference type="KEGG" id="yli:2912211"/>
<dbReference type="AlphaFoldDB" id="A0A1D8NH54"/>